<keyword evidence="2" id="KW-0804">Transcription</keyword>
<evidence type="ECO:0000313" key="5">
    <source>
        <dbReference type="EMBL" id="KJH39717.1"/>
    </source>
</evidence>
<dbReference type="Proteomes" id="UP000053766">
    <property type="component" value="Unassembled WGS sequence"/>
</dbReference>
<dbReference type="EMBL" id="KN721355">
    <property type="protein sequence ID" value="KJH39717.1"/>
    <property type="molecule type" value="Genomic_DNA"/>
</dbReference>
<feature type="transmembrane region" description="Helical" evidence="4">
    <location>
        <begin position="61"/>
        <end position="80"/>
    </location>
</feature>
<evidence type="ECO:0000256" key="3">
    <source>
        <dbReference type="ARBA" id="ARBA00023170"/>
    </source>
</evidence>
<keyword evidence="4" id="KW-0472">Membrane</keyword>
<dbReference type="AlphaFoldDB" id="A0A0D8X7G7"/>
<dbReference type="PANTHER" id="PTHR47519:SF3">
    <property type="entry name" value="NUCLEAR HORMONE RECEPTOR FAMILY MEMBER NHR-5"/>
    <property type="match status" value="1"/>
</dbReference>
<dbReference type="InterPro" id="IPR035500">
    <property type="entry name" value="NHR-like_dom_sf"/>
</dbReference>
<dbReference type="PANTHER" id="PTHR47519">
    <property type="entry name" value="NUCLEAR HORMONE RECEPTOR FAMILY MEMBER NHR-31-RELATED"/>
    <property type="match status" value="1"/>
</dbReference>
<dbReference type="OrthoDB" id="5838084at2759"/>
<protein>
    <submittedName>
        <fullName evidence="5">Uncharacterized protein</fullName>
    </submittedName>
</protein>
<dbReference type="SUPFAM" id="SSF48508">
    <property type="entry name" value="Nuclear receptor ligand-binding domain"/>
    <property type="match status" value="1"/>
</dbReference>
<dbReference type="Gene3D" id="1.10.565.10">
    <property type="entry name" value="Retinoid X Receptor"/>
    <property type="match status" value="1"/>
</dbReference>
<organism evidence="5 6">
    <name type="scientific">Dictyocaulus viviparus</name>
    <name type="common">Bovine lungworm</name>
    <dbReference type="NCBI Taxonomy" id="29172"/>
    <lineage>
        <taxon>Eukaryota</taxon>
        <taxon>Metazoa</taxon>
        <taxon>Ecdysozoa</taxon>
        <taxon>Nematoda</taxon>
        <taxon>Chromadorea</taxon>
        <taxon>Rhabditida</taxon>
        <taxon>Rhabditina</taxon>
        <taxon>Rhabditomorpha</taxon>
        <taxon>Strongyloidea</taxon>
        <taxon>Metastrongylidae</taxon>
        <taxon>Dictyocaulus</taxon>
    </lineage>
</organism>
<dbReference type="STRING" id="29172.A0A0D8X7G7"/>
<gene>
    <name evidence="5" type="ORF">DICVIV_14397</name>
</gene>
<name>A0A0D8X7G7_DICVI</name>
<keyword evidence="1" id="KW-0805">Transcription regulation</keyword>
<sequence length="82" mass="9262">MRSRIEDTLFIIIKEARVSSNPVVCFGNILLSLPIVTMLANTMCENMQFAQAFLDFGQFPLLTDLFGYVLTIVCNCFISYKA</sequence>
<evidence type="ECO:0000256" key="4">
    <source>
        <dbReference type="SAM" id="Phobius"/>
    </source>
</evidence>
<reference evidence="6" key="2">
    <citation type="journal article" date="2016" name="Sci. Rep.">
        <title>Dictyocaulus viviparus genome, variome and transcriptome elucidate lungworm biology and support future intervention.</title>
        <authorList>
            <person name="McNulty S.N."/>
            <person name="Strube C."/>
            <person name="Rosa B.A."/>
            <person name="Martin J.C."/>
            <person name="Tyagi R."/>
            <person name="Choi Y.J."/>
            <person name="Wang Q."/>
            <person name="Hallsworth Pepin K."/>
            <person name="Zhang X."/>
            <person name="Ozersky P."/>
            <person name="Wilson R.K."/>
            <person name="Sternberg P.W."/>
            <person name="Gasser R.B."/>
            <person name="Mitreva M."/>
        </authorList>
    </citation>
    <scope>NUCLEOTIDE SEQUENCE [LARGE SCALE GENOMIC DNA]</scope>
    <source>
        <strain evidence="6">HannoverDv2000</strain>
    </source>
</reference>
<dbReference type="InterPro" id="IPR052496">
    <property type="entry name" value="Orphan_Nuclear_Rcpt"/>
</dbReference>
<evidence type="ECO:0000313" key="6">
    <source>
        <dbReference type="Proteomes" id="UP000053766"/>
    </source>
</evidence>
<evidence type="ECO:0000256" key="1">
    <source>
        <dbReference type="ARBA" id="ARBA00023015"/>
    </source>
</evidence>
<accession>A0A0D8X7G7</accession>
<evidence type="ECO:0000256" key="2">
    <source>
        <dbReference type="ARBA" id="ARBA00023163"/>
    </source>
</evidence>
<keyword evidence="4" id="KW-0812">Transmembrane</keyword>
<reference evidence="5 6" key="1">
    <citation type="submission" date="2013-11" db="EMBL/GenBank/DDBJ databases">
        <title>Draft genome of the bovine lungworm Dictyocaulus viviparus.</title>
        <authorList>
            <person name="Mitreva M."/>
        </authorList>
    </citation>
    <scope>NUCLEOTIDE SEQUENCE [LARGE SCALE GENOMIC DNA]</scope>
    <source>
        <strain evidence="5 6">HannoverDv2000</strain>
    </source>
</reference>
<proteinExistence type="predicted"/>
<keyword evidence="3" id="KW-0675">Receptor</keyword>
<keyword evidence="6" id="KW-1185">Reference proteome</keyword>
<keyword evidence="4" id="KW-1133">Transmembrane helix</keyword>
<feature type="transmembrane region" description="Helical" evidence="4">
    <location>
        <begin position="21"/>
        <end position="41"/>
    </location>
</feature>